<dbReference type="SUPFAM" id="SSF48403">
    <property type="entry name" value="Ankyrin repeat"/>
    <property type="match status" value="1"/>
</dbReference>
<dbReference type="EMBL" id="CDMZ01002232">
    <property type="protein sequence ID" value="CEM41425.1"/>
    <property type="molecule type" value="Genomic_DNA"/>
</dbReference>
<evidence type="ECO:0000256" key="2">
    <source>
        <dbReference type="SAM" id="MobiDB-lite"/>
    </source>
</evidence>
<name>A0A0G4HC75_9ALVE</name>
<feature type="compositionally biased region" description="Acidic residues" evidence="2">
    <location>
        <begin position="363"/>
        <end position="373"/>
    </location>
</feature>
<dbReference type="VEuPathDB" id="CryptoDB:Cvel_26011"/>
<dbReference type="PROSITE" id="PS50297">
    <property type="entry name" value="ANK_REP_REGION"/>
    <property type="match status" value="1"/>
</dbReference>
<dbReference type="SMART" id="SM00248">
    <property type="entry name" value="ANK"/>
    <property type="match status" value="3"/>
</dbReference>
<dbReference type="PANTHER" id="PTHR24184">
    <property type="entry name" value="SI:CH211-189E2.2"/>
    <property type="match status" value="1"/>
</dbReference>
<dbReference type="InterPro" id="IPR036770">
    <property type="entry name" value="Ankyrin_rpt-contain_sf"/>
</dbReference>
<keyword evidence="1" id="KW-0040">ANK repeat</keyword>
<dbReference type="AlphaFoldDB" id="A0A0G4HC75"/>
<feature type="compositionally biased region" description="Low complexity" evidence="2">
    <location>
        <begin position="374"/>
        <end position="416"/>
    </location>
</feature>
<evidence type="ECO:0000256" key="1">
    <source>
        <dbReference type="PROSITE-ProRule" id="PRU00023"/>
    </source>
</evidence>
<gene>
    <name evidence="3" type="ORF">Cvel_26011</name>
</gene>
<organism evidence="3">
    <name type="scientific">Chromera velia CCMP2878</name>
    <dbReference type="NCBI Taxonomy" id="1169474"/>
    <lineage>
        <taxon>Eukaryota</taxon>
        <taxon>Sar</taxon>
        <taxon>Alveolata</taxon>
        <taxon>Colpodellida</taxon>
        <taxon>Chromeraceae</taxon>
        <taxon>Chromera</taxon>
    </lineage>
</organism>
<reference evidence="3" key="1">
    <citation type="submission" date="2014-11" db="EMBL/GenBank/DDBJ databases">
        <authorList>
            <person name="Otto D Thomas"/>
            <person name="Naeem Raeece"/>
        </authorList>
    </citation>
    <scope>NUCLEOTIDE SEQUENCE</scope>
</reference>
<feature type="region of interest" description="Disordered" evidence="2">
    <location>
        <begin position="339"/>
        <end position="450"/>
    </location>
</feature>
<dbReference type="InterPro" id="IPR002110">
    <property type="entry name" value="Ankyrin_rpt"/>
</dbReference>
<accession>A0A0G4HC75</accession>
<proteinExistence type="predicted"/>
<dbReference type="Gene3D" id="1.25.40.20">
    <property type="entry name" value="Ankyrin repeat-containing domain"/>
    <property type="match status" value="1"/>
</dbReference>
<feature type="compositionally biased region" description="Acidic residues" evidence="2">
    <location>
        <begin position="339"/>
        <end position="354"/>
    </location>
</feature>
<feature type="region of interest" description="Disordered" evidence="2">
    <location>
        <begin position="268"/>
        <end position="323"/>
    </location>
</feature>
<dbReference type="Pfam" id="PF12796">
    <property type="entry name" value="Ank_2"/>
    <property type="match status" value="1"/>
</dbReference>
<feature type="compositionally biased region" description="Basic and acidic residues" evidence="2">
    <location>
        <begin position="268"/>
        <end position="295"/>
    </location>
</feature>
<feature type="repeat" description="ANK" evidence="1">
    <location>
        <begin position="195"/>
        <end position="215"/>
    </location>
</feature>
<sequence length="450" mass="49876">MAFCTQVTPEMRFGLGPNPSCWACNATFPCPTRARTDPSFVHLFKAQTCPWHLTEMFCCVPWSRDSHKDSSIVTREIVNVISFTSIRVRQKKTTTIQTSLLLRLPPQLLERVFSWLPLWDTLKRDQGLFVNRVGVLSTVVEHQKAQGINPTQKRELDLMERRNCSNLYGCAKGGDHKRVVELLKEGVDPNKGGEDGFTPLMTAAEAGHYDVVRVLCKDKRTRVGEKNSYGQTALFLATQYNHKDVVSFLIGAEAAWLRAEDVKKKKARQAAEKEKRLRKVAEERARERENEKEGQPKPVSSSRWGWGCPGKRGGDRVSRKGQLSDVRKGLYDFEDDAEGEFFFPDEEEEEEDFDLGFGGGGEDAYEEEEEGDLEGASSSASSSSSSSSSASASSSSDSSASASASSSSSSSSASPAAPHPQELTVTDEKEGYVRYVKVRQSPRGSRNSRC</sequence>
<protein>
    <submittedName>
        <fullName evidence="3">Uncharacterized protein</fullName>
    </submittedName>
</protein>
<dbReference type="PROSITE" id="PS50088">
    <property type="entry name" value="ANK_REPEAT"/>
    <property type="match status" value="1"/>
</dbReference>
<evidence type="ECO:0000313" key="3">
    <source>
        <dbReference type="EMBL" id="CEM41425.1"/>
    </source>
</evidence>
<dbReference type="PANTHER" id="PTHR24184:SF11">
    <property type="entry name" value="ANKYRIN REPEAT AND SOCS BOX CONTAINING 3"/>
    <property type="match status" value="1"/>
</dbReference>